<keyword evidence="4" id="KW-0808">Transferase</keyword>
<keyword evidence="3" id="KW-0859">Xylose metabolism</keyword>
<dbReference type="InterPro" id="IPR043129">
    <property type="entry name" value="ATPase_NBD"/>
</dbReference>
<dbReference type="EMBL" id="MDKC01000013">
    <property type="protein sequence ID" value="ODG91859.1"/>
    <property type="molecule type" value="Genomic_DNA"/>
</dbReference>
<dbReference type="InterPro" id="IPR000600">
    <property type="entry name" value="ROK"/>
</dbReference>
<dbReference type="Gene3D" id="3.30.420.40">
    <property type="match status" value="2"/>
</dbReference>
<dbReference type="PANTHER" id="PTHR18964">
    <property type="entry name" value="ROK (REPRESSOR, ORF, KINASE) FAMILY"/>
    <property type="match status" value="1"/>
</dbReference>
<keyword evidence="4" id="KW-0418">Kinase</keyword>
<evidence type="ECO:0000256" key="1">
    <source>
        <dbReference type="ARBA" id="ARBA00002486"/>
    </source>
</evidence>
<gene>
    <name evidence="4" type="ORF">BED47_05095</name>
</gene>
<reference evidence="4 5" key="1">
    <citation type="submission" date="2016-07" db="EMBL/GenBank/DDBJ databases">
        <authorList>
            <person name="Townsley L."/>
            <person name="Shank E.A."/>
        </authorList>
    </citation>
    <scope>NUCLEOTIDE SEQUENCE [LARGE SCALE GENOMIC DNA]</scope>
    <source>
        <strain evidence="4 5">CH01</strain>
    </source>
</reference>
<sequence length="404" mass="44820">MIRQFIGYQSPKIKSLKLLYSLVRKLGPIKVSTLTEMTGYKHTTCVRLLDELVQEGLIYDSGLGVSSGGRRPAMYVINPTAFYLIGVEITNLFTTVLLLDLKLTIVESKKLKMSNVSTGEYTLNFVTKSVRELLDQNKINKDQLLGIGIGVLDPIDQEKGVMIKSGSFLADGWDDLNIVRHLEKANHCPVFLNNGTNLAALAEYRLNFSKENENIVFVSSDMGIRCGIIQQGKLISNKNEMDDAFGHMIIDIHGKLCSCGSYGCLQAYSSLPAIREEVIKRVKRGEITSLMGELNDVENISYHQILEALEKEDPLCLEVIKEAANYFGMGLTNLIYIVRPDIVICGGTLVPKPLFFDVACETAQGRLKNYPNSPVQIIKSSTAYNIVAQGAGCIVFDHFTEETM</sequence>
<evidence type="ECO:0000313" key="4">
    <source>
        <dbReference type="EMBL" id="ODG91859.1"/>
    </source>
</evidence>
<dbReference type="InterPro" id="IPR036388">
    <property type="entry name" value="WH-like_DNA-bd_sf"/>
</dbReference>
<dbReference type="Gene3D" id="1.10.10.10">
    <property type="entry name" value="Winged helix-like DNA-binding domain superfamily/Winged helix DNA-binding domain"/>
    <property type="match status" value="1"/>
</dbReference>
<dbReference type="Proteomes" id="UP000094580">
    <property type="component" value="Unassembled WGS sequence"/>
</dbReference>
<keyword evidence="5" id="KW-1185">Reference proteome</keyword>
<dbReference type="Pfam" id="PF00480">
    <property type="entry name" value="ROK"/>
    <property type="match status" value="1"/>
</dbReference>
<dbReference type="GO" id="GO:0016301">
    <property type="term" value="F:kinase activity"/>
    <property type="evidence" value="ECO:0007669"/>
    <property type="project" value="UniProtKB-KW"/>
</dbReference>
<comment type="caution">
    <text evidence="4">The sequence shown here is derived from an EMBL/GenBank/DDBJ whole genome shotgun (WGS) entry which is preliminary data.</text>
</comment>
<evidence type="ECO:0000256" key="2">
    <source>
        <dbReference type="ARBA" id="ARBA00006479"/>
    </source>
</evidence>
<proteinExistence type="inferred from homology"/>
<protein>
    <submittedName>
        <fullName evidence="4">Sugar kinase</fullName>
    </submittedName>
</protein>
<dbReference type="InterPro" id="IPR036390">
    <property type="entry name" value="WH_DNA-bd_sf"/>
</dbReference>
<organism evidence="4 5">
    <name type="scientific">Gottfriedia luciferensis</name>
    <dbReference type="NCBI Taxonomy" id="178774"/>
    <lineage>
        <taxon>Bacteria</taxon>
        <taxon>Bacillati</taxon>
        <taxon>Bacillota</taxon>
        <taxon>Bacilli</taxon>
        <taxon>Bacillales</taxon>
        <taxon>Bacillaceae</taxon>
        <taxon>Gottfriedia</taxon>
    </lineage>
</organism>
<dbReference type="PANTHER" id="PTHR18964:SF149">
    <property type="entry name" value="BIFUNCTIONAL UDP-N-ACETYLGLUCOSAMINE 2-EPIMERASE_N-ACETYLMANNOSAMINE KINASE"/>
    <property type="match status" value="1"/>
</dbReference>
<comment type="similarity">
    <text evidence="2">Belongs to the ROK (NagC/XylR) family.</text>
</comment>
<dbReference type="RefSeq" id="WP_069033687.1">
    <property type="nucleotide sequence ID" value="NZ_MDKC01000013.1"/>
</dbReference>
<dbReference type="SUPFAM" id="SSF46785">
    <property type="entry name" value="Winged helix' DNA-binding domain"/>
    <property type="match status" value="1"/>
</dbReference>
<name>A0ABX2ZTT0_9BACI</name>
<comment type="function">
    <text evidence="1">Transcriptional repressor of xylose-utilizing enzymes.</text>
</comment>
<keyword evidence="3" id="KW-0119">Carbohydrate metabolism</keyword>
<dbReference type="SUPFAM" id="SSF53067">
    <property type="entry name" value="Actin-like ATPase domain"/>
    <property type="match status" value="1"/>
</dbReference>
<evidence type="ECO:0000313" key="5">
    <source>
        <dbReference type="Proteomes" id="UP000094580"/>
    </source>
</evidence>
<evidence type="ECO:0000256" key="3">
    <source>
        <dbReference type="ARBA" id="ARBA00022629"/>
    </source>
</evidence>
<accession>A0ABX2ZTT0</accession>